<accession>A0ABM8EIL8</accession>
<reference evidence="1 2" key="1">
    <citation type="submission" date="2022-12" db="EMBL/GenBank/DDBJ databases">
        <title>Polyphasic characterization of Geotalea uranireducens NIT-SL11 newly isolated from a complex of sewage sludge and microbially reduced graphene oxide.</title>
        <authorList>
            <person name="Xie L."/>
            <person name="Yoshida N."/>
            <person name="Meng L."/>
        </authorList>
    </citation>
    <scope>NUCLEOTIDE SEQUENCE [LARGE SCALE GENOMIC DNA]</scope>
    <source>
        <strain evidence="1 2">NIT-SL11</strain>
    </source>
</reference>
<dbReference type="RefSeq" id="WP_282002699.1">
    <property type="nucleotide sequence ID" value="NZ_AP027151.1"/>
</dbReference>
<gene>
    <name evidence="1" type="ORF">GURASL_12340</name>
</gene>
<keyword evidence="2" id="KW-1185">Reference proteome</keyword>
<organism evidence="1 2">
    <name type="scientific">Geotalea uraniireducens</name>
    <dbReference type="NCBI Taxonomy" id="351604"/>
    <lineage>
        <taxon>Bacteria</taxon>
        <taxon>Pseudomonadati</taxon>
        <taxon>Thermodesulfobacteriota</taxon>
        <taxon>Desulfuromonadia</taxon>
        <taxon>Geobacterales</taxon>
        <taxon>Geobacteraceae</taxon>
        <taxon>Geotalea</taxon>
    </lineage>
</organism>
<protein>
    <submittedName>
        <fullName evidence="1">Uncharacterized protein</fullName>
    </submittedName>
</protein>
<sequence length="48" mass="5676">MKQIFTYFSGLDFTELDRQIAKLQELRDGYKQANNAYYGDYFASLLND</sequence>
<dbReference type="Proteomes" id="UP001317705">
    <property type="component" value="Chromosome"/>
</dbReference>
<evidence type="ECO:0000313" key="1">
    <source>
        <dbReference type="EMBL" id="BDV42311.1"/>
    </source>
</evidence>
<evidence type="ECO:0000313" key="2">
    <source>
        <dbReference type="Proteomes" id="UP001317705"/>
    </source>
</evidence>
<dbReference type="EMBL" id="AP027151">
    <property type="protein sequence ID" value="BDV42311.1"/>
    <property type="molecule type" value="Genomic_DNA"/>
</dbReference>
<name>A0ABM8EIL8_9BACT</name>
<proteinExistence type="predicted"/>